<dbReference type="PROSITE" id="PS00280">
    <property type="entry name" value="BPTI_KUNITZ_1"/>
    <property type="match status" value="1"/>
</dbReference>
<feature type="signal peptide" evidence="5">
    <location>
        <begin position="1"/>
        <end position="24"/>
    </location>
</feature>
<keyword evidence="4" id="KW-1015">Disulfide bond</keyword>
<dbReference type="Pfam" id="PF00014">
    <property type="entry name" value="Kunitz_BPTI"/>
    <property type="match status" value="1"/>
</dbReference>
<evidence type="ECO:0000256" key="5">
    <source>
        <dbReference type="SAM" id="SignalP"/>
    </source>
</evidence>
<dbReference type="AlphaFoldDB" id="A0A898IL75"/>
<dbReference type="GO" id="GO:0005615">
    <property type="term" value="C:extracellular space"/>
    <property type="evidence" value="ECO:0007669"/>
    <property type="project" value="TreeGrafter"/>
</dbReference>
<dbReference type="InterPro" id="IPR020901">
    <property type="entry name" value="Prtase_inh_Kunz-CS"/>
</dbReference>
<proteinExistence type="evidence at transcript level"/>
<feature type="chain" id="PRO_5032699151" evidence="5">
    <location>
        <begin position="25"/>
        <end position="88"/>
    </location>
</feature>
<keyword evidence="5" id="KW-0732">Signal</keyword>
<evidence type="ECO:0000256" key="1">
    <source>
        <dbReference type="ARBA" id="ARBA00004613"/>
    </source>
</evidence>
<evidence type="ECO:0000256" key="3">
    <source>
        <dbReference type="ARBA" id="ARBA00022525"/>
    </source>
</evidence>
<keyword evidence="3" id="KW-0964">Secreted</keyword>
<evidence type="ECO:0000313" key="7">
    <source>
        <dbReference type="EMBL" id="QSI84001.1"/>
    </source>
</evidence>
<evidence type="ECO:0000259" key="6">
    <source>
        <dbReference type="PROSITE" id="PS50279"/>
    </source>
</evidence>
<comment type="subcellular location">
    <subcellularLocation>
        <location evidence="1">Secreted</location>
    </subcellularLocation>
</comment>
<evidence type="ECO:0000256" key="2">
    <source>
        <dbReference type="ARBA" id="ARBA00008415"/>
    </source>
</evidence>
<sequence length="88" mass="9970">MSSGSLLLLLGLLTLWAEMTPVSSKPRFNPRFCKLPSNIGSCSGNLQYFYFNRVSKRCDTFIYSGCGGNPNRFETMEECKRNCVENDQ</sequence>
<dbReference type="EMBL" id="MW575097">
    <property type="protein sequence ID" value="QSI84001.1"/>
    <property type="molecule type" value="mRNA"/>
</dbReference>
<evidence type="ECO:0000256" key="4">
    <source>
        <dbReference type="ARBA" id="ARBA00023157"/>
    </source>
</evidence>
<organism evidence="7">
    <name type="scientific">Calliophis bivirgatus</name>
    <name type="common">Blue Malaysian coral snake</name>
    <name type="synonym">Maticora bivirgata</name>
    <dbReference type="NCBI Taxonomy" id="8633"/>
    <lineage>
        <taxon>Eukaryota</taxon>
        <taxon>Metazoa</taxon>
        <taxon>Chordata</taxon>
        <taxon>Craniata</taxon>
        <taxon>Vertebrata</taxon>
        <taxon>Euteleostomi</taxon>
        <taxon>Lepidosauria</taxon>
        <taxon>Squamata</taxon>
        <taxon>Bifurcata</taxon>
        <taxon>Unidentata</taxon>
        <taxon>Episquamata</taxon>
        <taxon>Toxicofera</taxon>
        <taxon>Serpentes</taxon>
        <taxon>Colubroidea</taxon>
        <taxon>Elapidae</taxon>
        <taxon>Elapinae</taxon>
        <taxon>Calliophis</taxon>
    </lineage>
</organism>
<dbReference type="SUPFAM" id="SSF57362">
    <property type="entry name" value="BPTI-like"/>
    <property type="match status" value="1"/>
</dbReference>
<dbReference type="PANTHER" id="PTHR10083">
    <property type="entry name" value="KUNITZ-TYPE PROTEASE INHIBITOR-RELATED"/>
    <property type="match status" value="1"/>
</dbReference>
<dbReference type="PANTHER" id="PTHR10083:SF374">
    <property type="entry name" value="BPTI_KUNITZ INHIBITOR DOMAIN-CONTAINING PROTEIN"/>
    <property type="match status" value="1"/>
</dbReference>
<accession>A0A898IL75</accession>
<dbReference type="GO" id="GO:0004867">
    <property type="term" value="F:serine-type endopeptidase inhibitor activity"/>
    <property type="evidence" value="ECO:0007669"/>
    <property type="project" value="InterPro"/>
</dbReference>
<protein>
    <submittedName>
        <fullName evidence="7">Kunitz peptide</fullName>
    </submittedName>
</protein>
<dbReference type="InterPro" id="IPR050098">
    <property type="entry name" value="TFPI/VKTCI-like"/>
</dbReference>
<dbReference type="InterPro" id="IPR036880">
    <property type="entry name" value="Kunitz_BPTI_sf"/>
</dbReference>
<comment type="similarity">
    <text evidence="2">Belongs to the venom Kunitz-type family.</text>
</comment>
<dbReference type="SMART" id="SM00131">
    <property type="entry name" value="KU"/>
    <property type="match status" value="1"/>
</dbReference>
<feature type="domain" description="BPTI/Kunitz inhibitor" evidence="6">
    <location>
        <begin position="33"/>
        <end position="83"/>
    </location>
</feature>
<reference evidence="7" key="1">
    <citation type="journal article" name="Toxins">
        <title>Electric Blue: Molecular Evolution of Three-Finger Toxins in the Long-Glanded Coral Snake Species Calliophis bivirgatus.</title>
        <authorList>
            <person name="Dashevsky D."/>
            <person name="Rokyta D."/>
            <person name="Frank N."/>
            <person name="Nouwens A."/>
            <person name="Fry B.G."/>
        </authorList>
    </citation>
    <scope>NUCLEOTIDE SEQUENCE</scope>
    <source>
        <tissue evidence="7">Venom gland</tissue>
    </source>
</reference>
<dbReference type="Gene3D" id="4.10.410.10">
    <property type="entry name" value="Pancreatic trypsin inhibitor Kunitz domain"/>
    <property type="match status" value="1"/>
</dbReference>
<dbReference type="PROSITE" id="PS50279">
    <property type="entry name" value="BPTI_KUNITZ_2"/>
    <property type="match status" value="1"/>
</dbReference>
<dbReference type="InterPro" id="IPR002223">
    <property type="entry name" value="Kunitz_BPTI"/>
</dbReference>
<name>A0A898IL75_CALBG</name>
<dbReference type="PRINTS" id="PR00759">
    <property type="entry name" value="BASICPTASE"/>
</dbReference>